<dbReference type="AlphaFoldDB" id="A0A7D6VQG0"/>
<reference evidence="2 3" key="1">
    <citation type="submission" date="2020-07" db="EMBL/GenBank/DDBJ databases">
        <title>Electron transfer.</title>
        <authorList>
            <person name="Huang L."/>
            <person name="Liu X."/>
            <person name="Zhou S."/>
        </authorList>
    </citation>
    <scope>NUCLEOTIDE SEQUENCE [LARGE SCALE GENOMIC DNA]</scope>
    <source>
        <strain evidence="2 3">Lx1</strain>
    </source>
</reference>
<sequence length="74" mass="8110">MSVVKTINSTSLSIEVENGTNSSNEVVYKKFNFHGLRSDSSIEDIYAVASAIKNLLANNTKDCLITEVSKIEEV</sequence>
<feature type="domain" description="DUF1659" evidence="1">
    <location>
        <begin position="3"/>
        <end position="73"/>
    </location>
</feature>
<dbReference type="EMBL" id="CP059378">
    <property type="protein sequence ID" value="QLY80567.1"/>
    <property type="molecule type" value="Genomic_DNA"/>
</dbReference>
<protein>
    <submittedName>
        <fullName evidence="2">DUF1659 domain-containing protein</fullName>
    </submittedName>
</protein>
<dbReference type="InterPro" id="IPR012454">
    <property type="entry name" value="DUF1659"/>
</dbReference>
<dbReference type="KEGG" id="cint:HZF06_02995"/>
<evidence type="ECO:0000313" key="2">
    <source>
        <dbReference type="EMBL" id="QLY80567.1"/>
    </source>
</evidence>
<dbReference type="Pfam" id="PF07872">
    <property type="entry name" value="DUF1659"/>
    <property type="match status" value="1"/>
</dbReference>
<dbReference type="RefSeq" id="WP_021803452.1">
    <property type="nucleotide sequence ID" value="NZ_CP059378.1"/>
</dbReference>
<accession>A0A7D6VQG0</accession>
<evidence type="ECO:0000259" key="1">
    <source>
        <dbReference type="Pfam" id="PF07872"/>
    </source>
</evidence>
<organism evidence="2 3">
    <name type="scientific">Clostridium intestinale</name>
    <dbReference type="NCBI Taxonomy" id="36845"/>
    <lineage>
        <taxon>Bacteria</taxon>
        <taxon>Bacillati</taxon>
        <taxon>Bacillota</taxon>
        <taxon>Clostridia</taxon>
        <taxon>Eubacteriales</taxon>
        <taxon>Clostridiaceae</taxon>
        <taxon>Clostridium</taxon>
    </lineage>
</organism>
<evidence type="ECO:0000313" key="3">
    <source>
        <dbReference type="Proteomes" id="UP000512286"/>
    </source>
</evidence>
<gene>
    <name evidence="2" type="ORF">HZF06_02995</name>
</gene>
<name>A0A7D6VQG0_9CLOT</name>
<proteinExistence type="predicted"/>
<dbReference type="Proteomes" id="UP000512286">
    <property type="component" value="Chromosome"/>
</dbReference>